<protein>
    <recommendedName>
        <fullName evidence="3">Nucleotidyltransferase family protein</fullName>
    </recommendedName>
</protein>
<gene>
    <name evidence="1" type="ORF">FYC77_11100</name>
</gene>
<organism evidence="1 2">
    <name type="scientific">Natrialba swarupiae</name>
    <dbReference type="NCBI Taxonomy" id="2448032"/>
    <lineage>
        <taxon>Archaea</taxon>
        <taxon>Methanobacteriati</taxon>
        <taxon>Methanobacteriota</taxon>
        <taxon>Stenosarchaea group</taxon>
        <taxon>Halobacteria</taxon>
        <taxon>Halobacteriales</taxon>
        <taxon>Natrialbaceae</taxon>
        <taxon>Natrialba</taxon>
    </lineage>
</organism>
<sequence>MTLKQSKNSSQGIRYFDDLKKYLESVQLSTEDVCIVGSAVLADFGLRENGDIDLAIDPYERGAVDFDSTPKNIDVSVEKYSWLGVTDKELVHDETYHYTTNGIKIVKPEIELSFKHRRLWEKDQRDIELLEQRFLGADDYEWDWSLFSYEFYPDFFDKRGLPESKKKDYSLIAEAEVTLREEGVVATARAGFGLISRKLGISTPKFVGSRTRGKSDKSGDETLYFVIWPTVSDYFDSIVDRLDSELGVVSVEIMNLGDEVGQFVDDMYAVNESERLIEYKKYKINDDGDNVVIVGTEPPVNEYGEIDEDQLSSLKNKIRREYYPYVSKDSFHNIFHGPDSLDENEWITDVLSEYQ</sequence>
<evidence type="ECO:0000313" key="1">
    <source>
        <dbReference type="EMBL" id="TYT62010.1"/>
    </source>
</evidence>
<name>A0A5D5ARD0_9EURY</name>
<evidence type="ECO:0008006" key="3">
    <source>
        <dbReference type="Google" id="ProtNLM"/>
    </source>
</evidence>
<keyword evidence="2" id="KW-1185">Reference proteome</keyword>
<dbReference type="Proteomes" id="UP000324104">
    <property type="component" value="Unassembled WGS sequence"/>
</dbReference>
<proteinExistence type="predicted"/>
<dbReference type="AlphaFoldDB" id="A0A5D5ARD0"/>
<evidence type="ECO:0000313" key="2">
    <source>
        <dbReference type="Proteomes" id="UP000324104"/>
    </source>
</evidence>
<dbReference type="EMBL" id="VTAW01000012">
    <property type="protein sequence ID" value="TYT62010.1"/>
    <property type="molecule type" value="Genomic_DNA"/>
</dbReference>
<comment type="caution">
    <text evidence="1">The sequence shown here is derived from an EMBL/GenBank/DDBJ whole genome shotgun (WGS) entry which is preliminary data.</text>
</comment>
<accession>A0A5D5ARD0</accession>
<reference evidence="1 2" key="1">
    <citation type="submission" date="2019-08" db="EMBL/GenBank/DDBJ databases">
        <title>Archaea genome.</title>
        <authorList>
            <person name="Kajale S."/>
            <person name="Shouche Y."/>
            <person name="Deshpande N."/>
            <person name="Sharma A."/>
        </authorList>
    </citation>
    <scope>NUCLEOTIDE SEQUENCE [LARGE SCALE GENOMIC DNA]</scope>
    <source>
        <strain evidence="1 2">ESP3B_9</strain>
    </source>
</reference>
<dbReference type="RefSeq" id="WP_149081571.1">
    <property type="nucleotide sequence ID" value="NZ_VTAW01000012.1"/>
</dbReference>